<dbReference type="InterPro" id="IPR004538">
    <property type="entry name" value="Hemolysin_A/TlyA"/>
</dbReference>
<dbReference type="GO" id="GO:0008168">
    <property type="term" value="F:methyltransferase activity"/>
    <property type="evidence" value="ECO:0007669"/>
    <property type="project" value="UniProtKB-KW"/>
</dbReference>
<dbReference type="SUPFAM" id="SSF53335">
    <property type="entry name" value="S-adenosyl-L-methionine-dependent methyltransferases"/>
    <property type="match status" value="1"/>
</dbReference>
<evidence type="ECO:0000313" key="6">
    <source>
        <dbReference type="Proteomes" id="UP000256253"/>
    </source>
</evidence>
<dbReference type="EMBL" id="QTUA01000001">
    <property type="protein sequence ID" value="REF30932.1"/>
    <property type="molecule type" value="Genomic_DNA"/>
</dbReference>
<dbReference type="Gene3D" id="3.40.50.150">
    <property type="entry name" value="Vaccinia Virus protein VP39"/>
    <property type="match status" value="1"/>
</dbReference>
<dbReference type="SUPFAM" id="SSF55174">
    <property type="entry name" value="Alpha-L RNA-binding motif"/>
    <property type="match status" value="1"/>
</dbReference>
<feature type="domain" description="RNA-binding S4" evidence="4">
    <location>
        <begin position="5"/>
        <end position="67"/>
    </location>
</feature>
<dbReference type="InterPro" id="IPR029063">
    <property type="entry name" value="SAM-dependent_MTases_sf"/>
</dbReference>
<evidence type="ECO:0000259" key="4">
    <source>
        <dbReference type="SMART" id="SM00363"/>
    </source>
</evidence>
<dbReference type="SMART" id="SM00363">
    <property type="entry name" value="S4"/>
    <property type="match status" value="1"/>
</dbReference>
<dbReference type="InterPro" id="IPR002942">
    <property type="entry name" value="S4_RNA-bd"/>
</dbReference>
<dbReference type="PANTHER" id="PTHR32319:SF0">
    <property type="entry name" value="BACTERIAL HEMOLYSIN-LIKE PROTEIN"/>
    <property type="match status" value="1"/>
</dbReference>
<dbReference type="CDD" id="cd02440">
    <property type="entry name" value="AdoMet_MTases"/>
    <property type="match status" value="1"/>
</dbReference>
<dbReference type="Pfam" id="PF01728">
    <property type="entry name" value="FtsJ"/>
    <property type="match status" value="1"/>
</dbReference>
<keyword evidence="5" id="KW-0489">Methyltransferase</keyword>
<gene>
    <name evidence="5" type="ORF">DFJ65_1969</name>
</gene>
<dbReference type="GO" id="GO:0032259">
    <property type="term" value="P:methylation"/>
    <property type="evidence" value="ECO:0007669"/>
    <property type="project" value="UniProtKB-KW"/>
</dbReference>
<evidence type="ECO:0000313" key="5">
    <source>
        <dbReference type="EMBL" id="REF30932.1"/>
    </source>
</evidence>
<dbReference type="PIRSF" id="PIRSF005578">
    <property type="entry name" value="TlyA"/>
    <property type="match status" value="1"/>
</dbReference>
<dbReference type="Pfam" id="PF01479">
    <property type="entry name" value="S4"/>
    <property type="match status" value="1"/>
</dbReference>
<dbReference type="PROSITE" id="PS50889">
    <property type="entry name" value="S4"/>
    <property type="match status" value="1"/>
</dbReference>
<dbReference type="AlphaFoldDB" id="A0A3D9UNA9"/>
<dbReference type="GO" id="GO:0003723">
    <property type="term" value="F:RNA binding"/>
    <property type="evidence" value="ECO:0007669"/>
    <property type="project" value="UniProtKB-KW"/>
</dbReference>
<reference evidence="5 6" key="1">
    <citation type="submission" date="2018-08" db="EMBL/GenBank/DDBJ databases">
        <title>Sequencing the genomes of 1000 actinobacteria strains.</title>
        <authorList>
            <person name="Klenk H.-P."/>
        </authorList>
    </citation>
    <scope>NUCLEOTIDE SEQUENCE [LARGE SCALE GENOMIC DNA]</scope>
    <source>
        <strain evidence="5 6">DSM 22967</strain>
    </source>
</reference>
<protein>
    <submittedName>
        <fullName evidence="5">23S rRNA (Cytidine1920-2'-O)/16S rRNA (Cytidine1409-2'-O)-methyltransferase</fullName>
    </submittedName>
</protein>
<comment type="caution">
    <text evidence="5">The sequence shown here is derived from an EMBL/GenBank/DDBJ whole genome shotgun (WGS) entry which is preliminary data.</text>
</comment>
<dbReference type="InterPro" id="IPR047048">
    <property type="entry name" value="TlyA"/>
</dbReference>
<sequence>MTGSEMVDQALVTRGLARSRAVARDLVLAGRVRSGADTIDKPSVKVTPDTELEVVGEVDPWVGRAAHKLLGALAAFGEVDPAGLRAIDVGASTGGFTQVLLSRGAAVVEAVDVGHGQLAPAVRDDDRVRDHSGTTVRGIDPETIGGPADLVVTDLSFISLTLVAADLARLLTDDGHLVALVKPQFEVGRERLGHGGVVRSPRERARAVRAVLEAIDAAGLTVHGLDRSVVAGTTGNQEYLLWARKRPAGKMDDAAIAAFVTTIEQEDG</sequence>
<organism evidence="5 6">
    <name type="scientific">Calidifontibacter indicus</name>
    <dbReference type="NCBI Taxonomy" id="419650"/>
    <lineage>
        <taxon>Bacteria</taxon>
        <taxon>Bacillati</taxon>
        <taxon>Actinomycetota</taxon>
        <taxon>Actinomycetes</taxon>
        <taxon>Micrococcales</taxon>
        <taxon>Dermacoccaceae</taxon>
        <taxon>Calidifontibacter</taxon>
    </lineage>
</organism>
<proteinExistence type="inferred from homology"/>
<accession>A0A3D9UNA9</accession>
<dbReference type="InterPro" id="IPR036986">
    <property type="entry name" value="S4_RNA-bd_sf"/>
</dbReference>
<dbReference type="Gene3D" id="3.10.290.10">
    <property type="entry name" value="RNA-binding S4 domain"/>
    <property type="match status" value="1"/>
</dbReference>
<evidence type="ECO:0000256" key="3">
    <source>
        <dbReference type="PROSITE-ProRule" id="PRU00182"/>
    </source>
</evidence>
<dbReference type="OrthoDB" id="9784736at2"/>
<dbReference type="PANTHER" id="PTHR32319">
    <property type="entry name" value="BACTERIAL HEMOLYSIN-LIKE PROTEIN"/>
    <property type="match status" value="1"/>
</dbReference>
<comment type="similarity">
    <text evidence="2">Belongs to the TlyA family.</text>
</comment>
<dbReference type="InterPro" id="IPR002877">
    <property type="entry name" value="RNA_MeTrfase_FtsJ_dom"/>
</dbReference>
<evidence type="ECO:0000256" key="1">
    <source>
        <dbReference type="ARBA" id="ARBA00022884"/>
    </source>
</evidence>
<keyword evidence="5" id="KW-0808">Transferase</keyword>
<keyword evidence="1 3" id="KW-0694">RNA-binding</keyword>
<evidence type="ECO:0000256" key="2">
    <source>
        <dbReference type="ARBA" id="ARBA00029460"/>
    </source>
</evidence>
<keyword evidence="6" id="KW-1185">Reference proteome</keyword>
<dbReference type="Proteomes" id="UP000256253">
    <property type="component" value="Unassembled WGS sequence"/>
</dbReference>
<name>A0A3D9UNA9_9MICO</name>